<dbReference type="InterPro" id="IPR050772">
    <property type="entry name" value="Hydratase-Decarb/MhpD_sf"/>
</dbReference>
<name>A0A0R1MK57_9LACO</name>
<dbReference type="GeneID" id="98311221"/>
<dbReference type="Proteomes" id="UP000051448">
    <property type="component" value="Unassembled WGS sequence"/>
</dbReference>
<dbReference type="SUPFAM" id="SSF56529">
    <property type="entry name" value="FAH"/>
    <property type="match status" value="1"/>
</dbReference>
<dbReference type="GO" id="GO:0008684">
    <property type="term" value="F:2-oxopent-4-enoate hydratase activity"/>
    <property type="evidence" value="ECO:0007669"/>
    <property type="project" value="TreeGrafter"/>
</dbReference>
<dbReference type="STRING" id="1423759.FC92_GL000126"/>
<evidence type="ECO:0000313" key="2">
    <source>
        <dbReference type="Proteomes" id="UP000051448"/>
    </source>
</evidence>
<protein>
    <submittedName>
        <fullName evidence="1">Fumarylacetoacetate (FAA) hydrolase</fullName>
    </submittedName>
</protein>
<dbReference type="InterPro" id="IPR036663">
    <property type="entry name" value="Fumarylacetoacetase_C_sf"/>
</dbReference>
<dbReference type="GO" id="GO:0016787">
    <property type="term" value="F:hydrolase activity"/>
    <property type="evidence" value="ECO:0007669"/>
    <property type="project" value="UniProtKB-KW"/>
</dbReference>
<gene>
    <name evidence="1" type="ORF">FC92_GL000126</name>
</gene>
<sequence>MEKQQNKVATLTETEEKLANTLYQAYTTNKPLDVKDWSKQIFDEESAYRVQNQLMKLKNEAVGGYKISLTSEETQKMFASDSPLYGAQVKSRFLHAPANFALSDMLEPLVEVELVFRVDKTLSPDDSFAQLMQKTSVAGALEVPDCRFKDWFPSLEKNLVVSDAAVGGLVVVGDLFSTAVAFENVKDLADVHCNLKFNNESLKKGTSSEVLGNPLKSLRWLVAKLQQHGKNLSVGQYVSTGTFVLPPKLQEGTWSAHFDNGLGNISLTVTK</sequence>
<comment type="caution">
    <text evidence="1">The sequence shown here is derived from an EMBL/GenBank/DDBJ whole genome shotgun (WGS) entry which is preliminary data.</text>
</comment>
<dbReference type="PATRIC" id="fig|1423759.3.peg.127"/>
<dbReference type="RefSeq" id="WP_057868527.1">
    <property type="nucleotide sequence ID" value="NZ_AZDX01000001.1"/>
</dbReference>
<dbReference type="EMBL" id="AZDX01000001">
    <property type="protein sequence ID" value="KRL08335.1"/>
    <property type="molecule type" value="Genomic_DNA"/>
</dbReference>
<keyword evidence="1" id="KW-0378">Hydrolase</keyword>
<dbReference type="GO" id="GO:0005737">
    <property type="term" value="C:cytoplasm"/>
    <property type="evidence" value="ECO:0007669"/>
    <property type="project" value="TreeGrafter"/>
</dbReference>
<dbReference type="PANTHER" id="PTHR30143">
    <property type="entry name" value="ACID HYDRATASE"/>
    <property type="match status" value="1"/>
</dbReference>
<dbReference type="PANTHER" id="PTHR30143:SF0">
    <property type="entry name" value="2-KETO-4-PENTENOATE HYDRATASE"/>
    <property type="match status" value="1"/>
</dbReference>
<keyword evidence="2" id="KW-1185">Reference proteome</keyword>
<evidence type="ECO:0000313" key="1">
    <source>
        <dbReference type="EMBL" id="KRL08335.1"/>
    </source>
</evidence>
<dbReference type="OrthoDB" id="9792137at2"/>
<dbReference type="AlphaFoldDB" id="A0A0R1MK57"/>
<organism evidence="1 2">
    <name type="scientific">Liquorilactobacillus hordei DSM 19519</name>
    <dbReference type="NCBI Taxonomy" id="1423759"/>
    <lineage>
        <taxon>Bacteria</taxon>
        <taxon>Bacillati</taxon>
        <taxon>Bacillota</taxon>
        <taxon>Bacilli</taxon>
        <taxon>Lactobacillales</taxon>
        <taxon>Lactobacillaceae</taxon>
        <taxon>Liquorilactobacillus</taxon>
    </lineage>
</organism>
<proteinExistence type="predicted"/>
<dbReference type="Gene3D" id="3.90.850.10">
    <property type="entry name" value="Fumarylacetoacetase-like, C-terminal domain"/>
    <property type="match status" value="1"/>
</dbReference>
<reference evidence="1 2" key="1">
    <citation type="journal article" date="2015" name="Genome Announc.">
        <title>Expanding the biotechnology potential of lactobacilli through comparative genomics of 213 strains and associated genera.</title>
        <authorList>
            <person name="Sun Z."/>
            <person name="Harris H.M."/>
            <person name="McCann A."/>
            <person name="Guo C."/>
            <person name="Argimon S."/>
            <person name="Zhang W."/>
            <person name="Yang X."/>
            <person name="Jeffery I.B."/>
            <person name="Cooney J.C."/>
            <person name="Kagawa T.F."/>
            <person name="Liu W."/>
            <person name="Song Y."/>
            <person name="Salvetti E."/>
            <person name="Wrobel A."/>
            <person name="Rasinkangas P."/>
            <person name="Parkhill J."/>
            <person name="Rea M.C."/>
            <person name="O'Sullivan O."/>
            <person name="Ritari J."/>
            <person name="Douillard F.P."/>
            <person name="Paul Ross R."/>
            <person name="Yang R."/>
            <person name="Briner A.E."/>
            <person name="Felis G.E."/>
            <person name="de Vos W.M."/>
            <person name="Barrangou R."/>
            <person name="Klaenhammer T.R."/>
            <person name="Caufield P.W."/>
            <person name="Cui Y."/>
            <person name="Zhang H."/>
            <person name="O'Toole P.W."/>
        </authorList>
    </citation>
    <scope>NUCLEOTIDE SEQUENCE [LARGE SCALE GENOMIC DNA]</scope>
    <source>
        <strain evidence="1 2">DSM 19519</strain>
    </source>
</reference>
<accession>A0A0R1MK57</accession>